<proteinExistence type="inferred from homology"/>
<dbReference type="HAMAP" id="MF_01844">
    <property type="entry name" value="NhaA"/>
    <property type="match status" value="1"/>
</dbReference>
<feature type="transmembrane region" description="Helical" evidence="6">
    <location>
        <begin position="355"/>
        <end position="374"/>
    </location>
</feature>
<feature type="signal peptide" evidence="7">
    <location>
        <begin position="1"/>
        <end position="21"/>
    </location>
</feature>
<dbReference type="Pfam" id="PF06965">
    <property type="entry name" value="Na_H_antiport_1"/>
    <property type="match status" value="1"/>
</dbReference>
<comment type="catalytic activity">
    <reaction evidence="6">
        <text>Na(+)(in) + 2 H(+)(out) = Na(+)(out) + 2 H(+)(in)</text>
        <dbReference type="Rhea" id="RHEA:29251"/>
        <dbReference type="ChEBI" id="CHEBI:15378"/>
        <dbReference type="ChEBI" id="CHEBI:29101"/>
    </reaction>
</comment>
<dbReference type="PANTHER" id="PTHR30341">
    <property type="entry name" value="SODIUM ION/PROTON ANTIPORTER NHAA-RELATED"/>
    <property type="match status" value="1"/>
</dbReference>
<evidence type="ECO:0000313" key="8">
    <source>
        <dbReference type="EMBL" id="APH54493.1"/>
    </source>
</evidence>
<keyword evidence="4 6" id="KW-1133">Transmembrane helix</keyword>
<dbReference type="NCBIfam" id="NF007111">
    <property type="entry name" value="PRK09560.1"/>
    <property type="match status" value="1"/>
</dbReference>
<evidence type="ECO:0000256" key="6">
    <source>
        <dbReference type="HAMAP-Rule" id="MF_01844"/>
    </source>
</evidence>
<keyword evidence="7" id="KW-0732">Signal</keyword>
<organism evidence="8 9">
    <name type="scientific">Granulibacter bethesdensis</name>
    <dbReference type="NCBI Taxonomy" id="364410"/>
    <lineage>
        <taxon>Bacteria</taxon>
        <taxon>Pseudomonadati</taxon>
        <taxon>Pseudomonadota</taxon>
        <taxon>Alphaproteobacteria</taxon>
        <taxon>Acetobacterales</taxon>
        <taxon>Acetobacteraceae</taxon>
        <taxon>Granulibacter</taxon>
    </lineage>
</organism>
<keyword evidence="2 6" id="KW-1003">Cell membrane</keyword>
<dbReference type="GO" id="GO:0005886">
    <property type="term" value="C:plasma membrane"/>
    <property type="evidence" value="ECO:0007669"/>
    <property type="project" value="UniProtKB-SubCell"/>
</dbReference>
<reference evidence="9" key="1">
    <citation type="submission" date="2016-11" db="EMBL/GenBank/DDBJ databases">
        <title>Comparative genomic and phenotypic analysis of Granulibacter bethesdensis clinical isolates from patients with chronic granulomatous disease.</title>
        <authorList>
            <person name="Zarember K.A."/>
            <person name="Porcella S.F."/>
            <person name="Chu J."/>
            <person name="Ding L."/>
            <person name="Dahlstrom E."/>
            <person name="Barbian K."/>
            <person name="Martens C."/>
            <person name="Sykora L."/>
            <person name="Kramer S."/>
            <person name="Pettinato A.M."/>
            <person name="Hong H."/>
            <person name="Wald G."/>
            <person name="Berg L.J."/>
            <person name="Rogge L.S."/>
            <person name="Greenberg D.E."/>
            <person name="Falcone E.L."/>
            <person name="Neves J.F."/>
            <person name="Simoes M.J."/>
            <person name="Casal M."/>
            <person name="Rodriguez-Lopez F.C."/>
            <person name="Zelazny A."/>
            <person name="Gallin J.I."/>
            <person name="Holland S.M."/>
        </authorList>
    </citation>
    <scope>NUCLEOTIDE SEQUENCE [LARGE SCALE GENOMIC DNA]</scope>
    <source>
        <strain evidence="9">NIH9.1</strain>
    </source>
</reference>
<dbReference type="InterPro" id="IPR004670">
    <property type="entry name" value="NhaA"/>
</dbReference>
<dbReference type="PANTHER" id="PTHR30341:SF0">
    <property type="entry name" value="NA(+)_H(+) ANTIPORTER NHAA"/>
    <property type="match status" value="1"/>
</dbReference>
<dbReference type="RefSeq" id="WP_072572515.1">
    <property type="nucleotide sequence ID" value="NZ_CP018191.1"/>
</dbReference>
<dbReference type="Proteomes" id="UP000182373">
    <property type="component" value="Chromosome"/>
</dbReference>
<feature type="transmembrane region" description="Helical" evidence="6">
    <location>
        <begin position="253"/>
        <end position="272"/>
    </location>
</feature>
<gene>
    <name evidence="6" type="primary">nhaA</name>
    <name evidence="8" type="ORF">GbCGDNIH9_1200</name>
</gene>
<dbReference type="InterPro" id="IPR023171">
    <property type="entry name" value="Na/H_antiporter_dom_sf"/>
</dbReference>
<comment type="function">
    <text evidence="6">Na(+)/H(+) antiporter that extrudes sodium in exchange for external protons.</text>
</comment>
<dbReference type="GO" id="GO:0006885">
    <property type="term" value="P:regulation of pH"/>
    <property type="evidence" value="ECO:0007669"/>
    <property type="project" value="UniProtKB-UniRule"/>
</dbReference>
<evidence type="ECO:0000313" key="9">
    <source>
        <dbReference type="Proteomes" id="UP000182373"/>
    </source>
</evidence>
<keyword evidence="6" id="KW-0406">Ion transport</keyword>
<comment type="subcellular location">
    <subcellularLocation>
        <location evidence="1">Cell inner membrane</location>
        <topology evidence="1">Multi-pass membrane protein</topology>
    </subcellularLocation>
    <subcellularLocation>
        <location evidence="6">Cell membrane</location>
        <topology evidence="6">Multi-pass membrane protein</topology>
    </subcellularLocation>
</comment>
<evidence type="ECO:0000256" key="3">
    <source>
        <dbReference type="ARBA" id="ARBA00022692"/>
    </source>
</evidence>
<feature type="transmembrane region" description="Helical" evidence="6">
    <location>
        <begin position="20"/>
        <end position="40"/>
    </location>
</feature>
<keyword evidence="3 6" id="KW-0812">Transmembrane</keyword>
<feature type="transmembrane region" description="Helical" evidence="6">
    <location>
        <begin position="93"/>
        <end position="113"/>
    </location>
</feature>
<dbReference type="Gene3D" id="1.20.1530.10">
    <property type="entry name" value="Na+/H+ antiporter like domain"/>
    <property type="match status" value="1"/>
</dbReference>
<sequence>MQNRHRARLLASALFSHEAAAGVMLMAASAIGMLCANSGWQTSYEHWLNIETGPLTVRDWINDALMALFFLLAGLEIKREILSGHLSHWSQRLLPGVAALGGMVVPATIYVAFNHHGEALRGWAIPTATDIAFALGVLALAGSRVPGVLKVFLTALAIVDDLGAVIVIALFYTGTLSLLPGAGAMAIIALLVMLNRQGGQTLFPYLLAGIPLWWLTLKSGIHPTVAGVVLALLIPAGHDGASPLMRLEHMLSWPVRFMILPLFGFANAGISLHGVTVGQMLSPLTLGVGVALLLGKPLGVLGAISILKLSGSTSFPPSVTWRHKIGIAFLCGIGFTMSLFIAILAFPGTAAVNQIKLGILSDSVLAGLCGYILLRGPAVTER</sequence>
<feature type="transmembrane region" description="Helical" evidence="6">
    <location>
        <begin position="284"/>
        <end position="307"/>
    </location>
</feature>
<keyword evidence="6" id="KW-0739">Sodium transport</keyword>
<evidence type="ECO:0000256" key="4">
    <source>
        <dbReference type="ARBA" id="ARBA00022989"/>
    </source>
</evidence>
<dbReference type="EMBL" id="CP018191">
    <property type="protein sequence ID" value="APH54493.1"/>
    <property type="molecule type" value="Genomic_DNA"/>
</dbReference>
<evidence type="ECO:0000256" key="1">
    <source>
        <dbReference type="ARBA" id="ARBA00004429"/>
    </source>
</evidence>
<dbReference type="NCBIfam" id="TIGR00773">
    <property type="entry name" value="NhaA"/>
    <property type="match status" value="1"/>
</dbReference>
<feature type="transmembrane region" description="Helical" evidence="6">
    <location>
        <begin position="119"/>
        <end position="141"/>
    </location>
</feature>
<evidence type="ECO:0000256" key="7">
    <source>
        <dbReference type="SAM" id="SignalP"/>
    </source>
</evidence>
<feature type="transmembrane region" description="Helical" evidence="6">
    <location>
        <begin position="223"/>
        <end position="241"/>
    </location>
</feature>
<evidence type="ECO:0000256" key="5">
    <source>
        <dbReference type="ARBA" id="ARBA00023136"/>
    </source>
</evidence>
<keyword evidence="5 6" id="KW-0472">Membrane</keyword>
<accession>A0AAC9KBX1</accession>
<dbReference type="GO" id="GO:0015385">
    <property type="term" value="F:sodium:proton antiporter activity"/>
    <property type="evidence" value="ECO:0007669"/>
    <property type="project" value="UniProtKB-UniRule"/>
</dbReference>
<dbReference type="AlphaFoldDB" id="A0AAC9KBX1"/>
<protein>
    <recommendedName>
        <fullName evidence="6">Na(+)/H(+) antiporter NhaA</fullName>
    </recommendedName>
    <alternativeName>
        <fullName evidence="6">Sodium/proton antiporter NhaA</fullName>
    </alternativeName>
</protein>
<keyword evidence="6" id="KW-0915">Sodium</keyword>
<evidence type="ECO:0000256" key="2">
    <source>
        <dbReference type="ARBA" id="ARBA00022475"/>
    </source>
</evidence>
<keyword evidence="6" id="KW-0813">Transport</keyword>
<feature type="transmembrane region" description="Helical" evidence="6">
    <location>
        <begin position="327"/>
        <end position="349"/>
    </location>
</feature>
<keyword evidence="6" id="KW-0050">Antiport</keyword>
<comment type="similarity">
    <text evidence="6">Belongs to the NhaA Na(+)/H(+) (TC 2.A.33) antiporter family.</text>
</comment>
<feature type="chain" id="PRO_5042036770" description="Na(+)/H(+) antiporter NhaA" evidence="7">
    <location>
        <begin position="22"/>
        <end position="382"/>
    </location>
</feature>
<feature type="transmembrane region" description="Helical" evidence="6">
    <location>
        <begin position="178"/>
        <end position="194"/>
    </location>
</feature>
<name>A0AAC9KBX1_9PROT</name>